<dbReference type="InterPro" id="IPR005135">
    <property type="entry name" value="Endo/exonuclease/phosphatase"/>
</dbReference>
<dbReference type="SUPFAM" id="SSF56219">
    <property type="entry name" value="DNase I-like"/>
    <property type="match status" value="1"/>
</dbReference>
<dbReference type="Gene3D" id="3.60.10.10">
    <property type="entry name" value="Endonuclease/exonuclease/phosphatase"/>
    <property type="match status" value="1"/>
</dbReference>
<gene>
    <name evidence="3" type="ORF">CYMTET_48791</name>
</gene>
<evidence type="ECO:0000313" key="4">
    <source>
        <dbReference type="Proteomes" id="UP001190700"/>
    </source>
</evidence>
<sequence length="236" mass="26649">MPKEDKAEKKTEEQQPEQPGKGNETKGSPIPRKLWEGGMPKTENLDFGKMQEDQQHTLTLLTWNIQGSRQLLYELEEQMQKWDIDVAVVTETKAANADIKRHFRNNTQSYICTSTQETRQGDTGDGHHTAGLAVILRGEYAKPHNHMEVKVPHLKGVLMHTLLHFPGKKYIHPIGVYYPVEGKDATDDAQSKLSPMERAREEMREGIREYIQMVTATSSKKTGETVLVCGDLNAGP</sequence>
<feature type="domain" description="Endonuclease/exonuclease/phosphatase" evidence="2">
    <location>
        <begin position="61"/>
        <end position="234"/>
    </location>
</feature>
<dbReference type="Pfam" id="PF03372">
    <property type="entry name" value="Exo_endo_phos"/>
    <property type="match status" value="1"/>
</dbReference>
<dbReference type="GO" id="GO:0003824">
    <property type="term" value="F:catalytic activity"/>
    <property type="evidence" value="ECO:0007669"/>
    <property type="project" value="InterPro"/>
</dbReference>
<dbReference type="EMBL" id="LGRX02033392">
    <property type="protein sequence ID" value="KAK3241440.1"/>
    <property type="molecule type" value="Genomic_DNA"/>
</dbReference>
<accession>A0AAE0BST2</accession>
<dbReference type="AlphaFoldDB" id="A0AAE0BST2"/>
<evidence type="ECO:0000259" key="2">
    <source>
        <dbReference type="Pfam" id="PF03372"/>
    </source>
</evidence>
<name>A0AAE0BST2_9CHLO</name>
<evidence type="ECO:0000256" key="1">
    <source>
        <dbReference type="SAM" id="MobiDB-lite"/>
    </source>
</evidence>
<proteinExistence type="predicted"/>
<dbReference type="Proteomes" id="UP001190700">
    <property type="component" value="Unassembled WGS sequence"/>
</dbReference>
<organism evidence="3 4">
    <name type="scientific">Cymbomonas tetramitiformis</name>
    <dbReference type="NCBI Taxonomy" id="36881"/>
    <lineage>
        <taxon>Eukaryota</taxon>
        <taxon>Viridiplantae</taxon>
        <taxon>Chlorophyta</taxon>
        <taxon>Pyramimonadophyceae</taxon>
        <taxon>Pyramimonadales</taxon>
        <taxon>Pyramimonadaceae</taxon>
        <taxon>Cymbomonas</taxon>
    </lineage>
</organism>
<keyword evidence="4" id="KW-1185">Reference proteome</keyword>
<evidence type="ECO:0000313" key="3">
    <source>
        <dbReference type="EMBL" id="KAK3241440.1"/>
    </source>
</evidence>
<dbReference type="InterPro" id="IPR036691">
    <property type="entry name" value="Endo/exonu/phosph_ase_sf"/>
</dbReference>
<feature type="region of interest" description="Disordered" evidence="1">
    <location>
        <begin position="1"/>
        <end position="40"/>
    </location>
</feature>
<protein>
    <recommendedName>
        <fullName evidence="2">Endonuclease/exonuclease/phosphatase domain-containing protein</fullName>
    </recommendedName>
</protein>
<feature type="compositionally biased region" description="Basic and acidic residues" evidence="1">
    <location>
        <begin position="1"/>
        <end position="13"/>
    </location>
</feature>
<reference evidence="3 4" key="1">
    <citation type="journal article" date="2015" name="Genome Biol. Evol.">
        <title>Comparative Genomics of a Bacterivorous Green Alga Reveals Evolutionary Causalities and Consequences of Phago-Mixotrophic Mode of Nutrition.</title>
        <authorList>
            <person name="Burns J.A."/>
            <person name="Paasch A."/>
            <person name="Narechania A."/>
            <person name="Kim E."/>
        </authorList>
    </citation>
    <scope>NUCLEOTIDE SEQUENCE [LARGE SCALE GENOMIC DNA]</scope>
    <source>
        <strain evidence="3 4">PLY_AMNH</strain>
    </source>
</reference>
<comment type="caution">
    <text evidence="3">The sequence shown here is derived from an EMBL/GenBank/DDBJ whole genome shotgun (WGS) entry which is preliminary data.</text>
</comment>